<dbReference type="HOGENOM" id="CLU_1008366_0_0_1"/>
<organism evidence="1 2">
    <name type="scientific">Coprinopsis cinerea (strain Okayama-7 / 130 / ATCC MYA-4618 / FGSC 9003)</name>
    <name type="common">Inky cap fungus</name>
    <name type="synonym">Hormographiella aspergillata</name>
    <dbReference type="NCBI Taxonomy" id="240176"/>
    <lineage>
        <taxon>Eukaryota</taxon>
        <taxon>Fungi</taxon>
        <taxon>Dikarya</taxon>
        <taxon>Basidiomycota</taxon>
        <taxon>Agaricomycotina</taxon>
        <taxon>Agaricomycetes</taxon>
        <taxon>Agaricomycetidae</taxon>
        <taxon>Agaricales</taxon>
        <taxon>Agaricineae</taxon>
        <taxon>Psathyrellaceae</taxon>
        <taxon>Coprinopsis</taxon>
    </lineage>
</organism>
<dbReference type="VEuPathDB" id="FungiDB:CC1G_14576"/>
<dbReference type="RefSeq" id="XP_002911144.1">
    <property type="nucleotide sequence ID" value="XM_002911098.1"/>
</dbReference>
<dbReference type="KEGG" id="cci:CC1G_14576"/>
<protein>
    <submittedName>
        <fullName evidence="1">Uncharacterized protein</fullName>
    </submittedName>
</protein>
<name>D6RMP8_COPC7</name>
<dbReference type="Proteomes" id="UP000001861">
    <property type="component" value="Unassembled WGS sequence"/>
</dbReference>
<keyword evidence="2" id="KW-1185">Reference proteome</keyword>
<evidence type="ECO:0000313" key="2">
    <source>
        <dbReference type="Proteomes" id="UP000001861"/>
    </source>
</evidence>
<dbReference type="InParanoid" id="D6RMP8"/>
<proteinExistence type="predicted"/>
<evidence type="ECO:0000313" key="1">
    <source>
        <dbReference type="EMBL" id="EFI27650.1"/>
    </source>
</evidence>
<sequence length="265" mass="30674">MSNKSDQRLALSNEARHPILDIEETPSLQLVIILIAKWLFPDSINDGTRSRQVVSACATAWEQLATHHKEWYRLYTRPAFMAIYFIVVVFNEHDLEDVELCEPFEQSAAEVIVRTFSLFYVIASKWQQDTHVAHITRTKFLFRNEDPLHWYKRWVIDLERYALPVLDYNIAVMPKQWETFIAYLFFVIRDEFGALHKPNLPTLICLQGCSDSSIAGQIPIPERLTIADPEELRQEVANGRKVNVEAIPAFIRALCSDIARVREGT</sequence>
<dbReference type="GeneID" id="9378953"/>
<dbReference type="EMBL" id="AACS02000005">
    <property type="protein sequence ID" value="EFI27650.1"/>
    <property type="molecule type" value="Genomic_DNA"/>
</dbReference>
<reference evidence="1 2" key="1">
    <citation type="journal article" date="2010" name="Proc. Natl. Acad. Sci. U.S.A.">
        <title>Insights into evolution of multicellular fungi from the assembled chromosomes of the mushroom Coprinopsis cinerea (Coprinus cinereus).</title>
        <authorList>
            <person name="Stajich J.E."/>
            <person name="Wilke S.K."/>
            <person name="Ahren D."/>
            <person name="Au C.H."/>
            <person name="Birren B.W."/>
            <person name="Borodovsky M."/>
            <person name="Burns C."/>
            <person name="Canback B."/>
            <person name="Casselton L.A."/>
            <person name="Cheng C.K."/>
            <person name="Deng J."/>
            <person name="Dietrich F.S."/>
            <person name="Fargo D.C."/>
            <person name="Farman M.L."/>
            <person name="Gathman A.C."/>
            <person name="Goldberg J."/>
            <person name="Guigo R."/>
            <person name="Hoegger P.J."/>
            <person name="Hooker J.B."/>
            <person name="Huggins A."/>
            <person name="James T.Y."/>
            <person name="Kamada T."/>
            <person name="Kilaru S."/>
            <person name="Kodira C."/>
            <person name="Kues U."/>
            <person name="Kupfer D."/>
            <person name="Kwan H.S."/>
            <person name="Lomsadze A."/>
            <person name="Li W."/>
            <person name="Lilly W.W."/>
            <person name="Ma L.J."/>
            <person name="Mackey A.J."/>
            <person name="Manning G."/>
            <person name="Martin F."/>
            <person name="Muraguchi H."/>
            <person name="Natvig D.O."/>
            <person name="Palmerini H."/>
            <person name="Ramesh M.A."/>
            <person name="Rehmeyer C.J."/>
            <person name="Roe B.A."/>
            <person name="Shenoy N."/>
            <person name="Stanke M."/>
            <person name="Ter-Hovhannisyan V."/>
            <person name="Tunlid A."/>
            <person name="Velagapudi R."/>
            <person name="Vision T.J."/>
            <person name="Zeng Q."/>
            <person name="Zolan M.E."/>
            <person name="Pukkila P.J."/>
        </authorList>
    </citation>
    <scope>NUCLEOTIDE SEQUENCE [LARGE SCALE GENOMIC DNA]</scope>
    <source>
        <strain evidence="2">Okayama-7 / 130 / ATCC MYA-4618 / FGSC 9003</strain>
    </source>
</reference>
<comment type="caution">
    <text evidence="1">The sequence shown here is derived from an EMBL/GenBank/DDBJ whole genome shotgun (WGS) entry which is preliminary data.</text>
</comment>
<gene>
    <name evidence="1" type="ORF">CC1G_14576</name>
</gene>
<dbReference type="AlphaFoldDB" id="D6RMP8"/>
<accession>D6RMP8</accession>